<feature type="compositionally biased region" description="Low complexity" evidence="13">
    <location>
        <begin position="214"/>
        <end position="223"/>
    </location>
</feature>
<dbReference type="EMBL" id="BAABHJ010000023">
    <property type="protein sequence ID" value="GAA4614010.1"/>
    <property type="molecule type" value="Genomic_DNA"/>
</dbReference>
<name>A0ABP8TQJ6_9ACTN</name>
<organism evidence="15 16">
    <name type="scientific">Actinoallomurus liliacearum</name>
    <dbReference type="NCBI Taxonomy" id="1080073"/>
    <lineage>
        <taxon>Bacteria</taxon>
        <taxon>Bacillati</taxon>
        <taxon>Actinomycetota</taxon>
        <taxon>Actinomycetes</taxon>
        <taxon>Streptosporangiales</taxon>
        <taxon>Thermomonosporaceae</taxon>
        <taxon>Actinoallomurus</taxon>
    </lineage>
</organism>
<keyword evidence="3" id="KW-0813">Transport</keyword>
<keyword evidence="8 14" id="KW-1133">Transmembrane helix</keyword>
<sequence>MSERVGETEEAATAVTPSRLAAFSDGVIAIAATLLILEVKAPAADEEVWPALRHEWPALAAYAVSFLVIGIAWIHHHNLFHQVRRVDRGLLLLNLGMLATLAYLPLPTATLGNHLTGDDAVPAAVFYSASVLVTAVWFTLLWNHLCARPHLLHPGGREVAREARRRSLVGPVSYLLSGLVAFVSPIGSLALNAAIIIYFVVGRRSPAARVQRPASASATGSGEADAEEGAEEASIRAGDGEPSTTPQ</sequence>
<comment type="subcellular location">
    <subcellularLocation>
        <location evidence="1">Membrane</location>
        <topology evidence="1">Multi-pass membrane protein</topology>
    </subcellularLocation>
</comment>
<feature type="region of interest" description="Disordered" evidence="13">
    <location>
        <begin position="209"/>
        <end position="247"/>
    </location>
</feature>
<evidence type="ECO:0000256" key="8">
    <source>
        <dbReference type="ARBA" id="ARBA00022989"/>
    </source>
</evidence>
<evidence type="ECO:0000256" key="12">
    <source>
        <dbReference type="ARBA" id="ARBA00034430"/>
    </source>
</evidence>
<keyword evidence="6" id="KW-0631">Potassium channel</keyword>
<evidence type="ECO:0000256" key="6">
    <source>
        <dbReference type="ARBA" id="ARBA00022826"/>
    </source>
</evidence>
<evidence type="ECO:0000256" key="5">
    <source>
        <dbReference type="ARBA" id="ARBA00022692"/>
    </source>
</evidence>
<accession>A0ABP8TQJ6</accession>
<evidence type="ECO:0000313" key="16">
    <source>
        <dbReference type="Proteomes" id="UP001500212"/>
    </source>
</evidence>
<keyword evidence="5 14" id="KW-0812">Transmembrane</keyword>
<reference evidence="16" key="1">
    <citation type="journal article" date="2019" name="Int. J. Syst. Evol. Microbiol.">
        <title>The Global Catalogue of Microorganisms (GCM) 10K type strain sequencing project: providing services to taxonomists for standard genome sequencing and annotation.</title>
        <authorList>
            <consortium name="The Broad Institute Genomics Platform"/>
            <consortium name="The Broad Institute Genome Sequencing Center for Infectious Disease"/>
            <person name="Wu L."/>
            <person name="Ma J."/>
        </authorList>
    </citation>
    <scope>NUCLEOTIDE SEQUENCE [LARGE SCALE GENOMIC DNA]</scope>
    <source>
        <strain evidence="16">JCM 17938</strain>
    </source>
</reference>
<comment type="catalytic activity">
    <reaction evidence="12">
        <text>K(+)(in) = K(+)(out)</text>
        <dbReference type="Rhea" id="RHEA:29463"/>
        <dbReference type="ChEBI" id="CHEBI:29103"/>
    </reaction>
</comment>
<evidence type="ECO:0000256" key="3">
    <source>
        <dbReference type="ARBA" id="ARBA00022448"/>
    </source>
</evidence>
<feature type="transmembrane region" description="Helical" evidence="14">
    <location>
        <begin position="86"/>
        <end position="104"/>
    </location>
</feature>
<feature type="transmembrane region" description="Helical" evidence="14">
    <location>
        <begin position="124"/>
        <end position="142"/>
    </location>
</feature>
<dbReference type="PANTHER" id="PTHR31462:SF5">
    <property type="entry name" value="ENDOSOMAL_LYSOSOMAL PROTON CHANNEL TMEM175"/>
    <property type="match status" value="1"/>
</dbReference>
<evidence type="ECO:0000256" key="4">
    <source>
        <dbReference type="ARBA" id="ARBA00022538"/>
    </source>
</evidence>
<dbReference type="RefSeq" id="WP_345362163.1">
    <property type="nucleotide sequence ID" value="NZ_BAABHJ010000023.1"/>
</dbReference>
<gene>
    <name evidence="15" type="ORF">GCM10023195_60980</name>
</gene>
<evidence type="ECO:0000256" key="9">
    <source>
        <dbReference type="ARBA" id="ARBA00023065"/>
    </source>
</evidence>
<evidence type="ECO:0000256" key="10">
    <source>
        <dbReference type="ARBA" id="ARBA00023136"/>
    </source>
</evidence>
<keyword evidence="16" id="KW-1185">Reference proteome</keyword>
<keyword evidence="4" id="KW-0633">Potassium transport</keyword>
<dbReference type="InterPro" id="IPR010617">
    <property type="entry name" value="TMEM175-like"/>
</dbReference>
<evidence type="ECO:0000256" key="2">
    <source>
        <dbReference type="ARBA" id="ARBA00006920"/>
    </source>
</evidence>
<feature type="transmembrane region" description="Helical" evidence="14">
    <location>
        <begin position="174"/>
        <end position="201"/>
    </location>
</feature>
<keyword evidence="9" id="KW-0406">Ion transport</keyword>
<comment type="caution">
    <text evidence="15">The sequence shown here is derived from an EMBL/GenBank/DDBJ whole genome shotgun (WGS) entry which is preliminary data.</text>
</comment>
<evidence type="ECO:0000313" key="15">
    <source>
        <dbReference type="EMBL" id="GAA4614010.1"/>
    </source>
</evidence>
<feature type="transmembrane region" description="Helical" evidence="14">
    <location>
        <begin position="20"/>
        <end position="37"/>
    </location>
</feature>
<evidence type="ECO:0000256" key="14">
    <source>
        <dbReference type="SAM" id="Phobius"/>
    </source>
</evidence>
<feature type="transmembrane region" description="Helical" evidence="14">
    <location>
        <begin position="57"/>
        <end position="74"/>
    </location>
</feature>
<dbReference type="Pfam" id="PF06736">
    <property type="entry name" value="TMEM175"/>
    <property type="match status" value="1"/>
</dbReference>
<dbReference type="PANTHER" id="PTHR31462">
    <property type="entry name" value="ENDOSOMAL/LYSOSOMAL POTASSIUM CHANNEL TMEM175"/>
    <property type="match status" value="1"/>
</dbReference>
<dbReference type="Proteomes" id="UP001500212">
    <property type="component" value="Unassembled WGS sequence"/>
</dbReference>
<evidence type="ECO:0008006" key="17">
    <source>
        <dbReference type="Google" id="ProtNLM"/>
    </source>
</evidence>
<keyword evidence="11" id="KW-0407">Ion channel</keyword>
<comment type="similarity">
    <text evidence="2">Belongs to the TMEM175 family.</text>
</comment>
<keyword evidence="10 14" id="KW-0472">Membrane</keyword>
<keyword evidence="7" id="KW-0630">Potassium</keyword>
<proteinExistence type="inferred from homology"/>
<evidence type="ECO:0000256" key="11">
    <source>
        <dbReference type="ARBA" id="ARBA00023303"/>
    </source>
</evidence>
<evidence type="ECO:0000256" key="1">
    <source>
        <dbReference type="ARBA" id="ARBA00004141"/>
    </source>
</evidence>
<evidence type="ECO:0000256" key="13">
    <source>
        <dbReference type="SAM" id="MobiDB-lite"/>
    </source>
</evidence>
<evidence type="ECO:0000256" key="7">
    <source>
        <dbReference type="ARBA" id="ARBA00022958"/>
    </source>
</evidence>
<protein>
    <recommendedName>
        <fullName evidence="17">DUF1211 domain-containing protein</fullName>
    </recommendedName>
</protein>